<protein>
    <submittedName>
        <fullName evidence="2">Uncharacterized protein</fullName>
    </submittedName>
</protein>
<organism evidence="2">
    <name type="scientific">Trypanosoma congolense (strain IL3000)</name>
    <dbReference type="NCBI Taxonomy" id="1068625"/>
    <lineage>
        <taxon>Eukaryota</taxon>
        <taxon>Discoba</taxon>
        <taxon>Euglenozoa</taxon>
        <taxon>Kinetoplastea</taxon>
        <taxon>Metakinetoplastina</taxon>
        <taxon>Trypanosomatida</taxon>
        <taxon>Trypanosomatidae</taxon>
        <taxon>Trypanosoma</taxon>
        <taxon>Nannomonas</taxon>
    </lineage>
</organism>
<dbReference type="EMBL" id="HE575318">
    <property type="protein sequence ID" value="CCC90496.1"/>
    <property type="molecule type" value="Genomic_DNA"/>
</dbReference>
<gene>
    <name evidence="2" type="ORF">TCIL3000_5_2030</name>
</gene>
<dbReference type="VEuPathDB" id="TriTrypDB:TcIL3000_5_2030"/>
<sequence>MCRRCPACISATGCFWNKRYLPRPPFVSWDFALQRRACSVGTGSRGSCNPQDASFADNVAASPSAALRILRSERNFSTKGDDVEVPPVPARRGGKSMMDGSTTKPDAKHPSKHVNSDHSRADASNKNNVFLLKLDELESGRIRSASTVPRVFGFLNRGVKEKILNERRKMLVFRDVGMYLDKPLLSRDVFLVLKYFRYGIEFAVDNELERMLRYFNEHALNELKIIQNSKLMRGPQTLTRKKCRSSSMAASFSLVPSFPVVKAAKLSQYCCNGKETYERLEKLAKQGTLGENAYRYSLCSQKPLCFNRRFDERDPQQLTTLSKSAFRQPAVVIYSQLGQKFGAQADLEWRRLAYSTIDPSILDCFPKEDVRGKGHVVSKTEQHIGGLRHRTQEGTGGSKIRRAPIDVISLRSMDVYRYRWVHKLYVRRFTRSLISPALSLSDNAEGELLGGLITAFSTFVGSKLLEPFYTSVGIRNYLSPHVMLVDHEGMIRWISAGCPDDYEKEHFPFLLRQLEDEYRQSVKK</sequence>
<feature type="region of interest" description="Disordered" evidence="1">
    <location>
        <begin position="78"/>
        <end position="121"/>
    </location>
</feature>
<evidence type="ECO:0000313" key="2">
    <source>
        <dbReference type="EMBL" id="CCC90496.1"/>
    </source>
</evidence>
<reference evidence="2" key="1">
    <citation type="journal article" date="2012" name="Proc. Natl. Acad. Sci. U.S.A.">
        <title>Antigenic diversity is generated by distinct evolutionary mechanisms in African trypanosome species.</title>
        <authorList>
            <person name="Jackson A.P."/>
            <person name="Berry A."/>
            <person name="Aslett M."/>
            <person name="Allison H.C."/>
            <person name="Burton P."/>
            <person name="Vavrova-Anderson J."/>
            <person name="Brown R."/>
            <person name="Browne H."/>
            <person name="Corton N."/>
            <person name="Hauser H."/>
            <person name="Gamble J."/>
            <person name="Gilderthorp R."/>
            <person name="Marcello L."/>
            <person name="McQuillan J."/>
            <person name="Otto T.D."/>
            <person name="Quail M.A."/>
            <person name="Sanders M.J."/>
            <person name="van Tonder A."/>
            <person name="Ginger M.L."/>
            <person name="Field M.C."/>
            <person name="Barry J.D."/>
            <person name="Hertz-Fowler C."/>
            <person name="Berriman M."/>
        </authorList>
    </citation>
    <scope>NUCLEOTIDE SEQUENCE</scope>
    <source>
        <strain evidence="2">IL3000</strain>
    </source>
</reference>
<feature type="compositionally biased region" description="Basic and acidic residues" evidence="1">
    <location>
        <begin position="105"/>
        <end position="121"/>
    </location>
</feature>
<dbReference type="AlphaFoldDB" id="G0UMT8"/>
<proteinExistence type="predicted"/>
<evidence type="ECO:0000256" key="1">
    <source>
        <dbReference type="SAM" id="MobiDB-lite"/>
    </source>
</evidence>
<name>G0UMT8_TRYCI</name>
<accession>G0UMT8</accession>